<reference evidence="1" key="1">
    <citation type="submission" date="2020-08" db="EMBL/GenBank/DDBJ databases">
        <title>Plant associated metagenomes--Microbial community diversity and host control of community assembly across model and emerging plant ecological genomics systems.</title>
        <authorList>
            <person name="Dangl J."/>
        </authorList>
    </citation>
    <scope>NUCLEOTIDE SEQUENCE</scope>
    <source>
        <strain evidence="1">KD5</strain>
    </source>
</reference>
<comment type="caution">
    <text evidence="1">The sequence shown here is derived from an EMBL/GenBank/DDBJ whole genome shotgun (WGS) entry which is preliminary data.</text>
</comment>
<protein>
    <submittedName>
        <fullName evidence="1">Type 2 lantibiotic biosynthesis protein LanM</fullName>
    </submittedName>
</protein>
<accession>A0ACC5MIP9</accession>
<dbReference type="Proteomes" id="UP000589818">
    <property type="component" value="Unassembled WGS sequence"/>
</dbReference>
<evidence type="ECO:0000313" key="2">
    <source>
        <dbReference type="Proteomes" id="UP000589818"/>
    </source>
</evidence>
<proteinExistence type="predicted"/>
<gene>
    <name evidence="1" type="ORF">FHR69_004479</name>
</gene>
<organism evidence="1 2">
    <name type="scientific">Pseudomonas umsongensis</name>
    <dbReference type="NCBI Taxonomy" id="198618"/>
    <lineage>
        <taxon>Bacteria</taxon>
        <taxon>Pseudomonadati</taxon>
        <taxon>Pseudomonadota</taxon>
        <taxon>Gammaproteobacteria</taxon>
        <taxon>Pseudomonadales</taxon>
        <taxon>Pseudomonadaceae</taxon>
        <taxon>Pseudomonas</taxon>
    </lineage>
</organism>
<name>A0ACC5MIP9_9PSED</name>
<evidence type="ECO:0000313" key="1">
    <source>
        <dbReference type="EMBL" id="MBB2888510.1"/>
    </source>
</evidence>
<keyword evidence="2" id="KW-1185">Reference proteome</keyword>
<dbReference type="EMBL" id="JACHVR010000003">
    <property type="protein sequence ID" value="MBB2888510.1"/>
    <property type="molecule type" value="Genomic_DNA"/>
</dbReference>
<sequence>MLANFLTLRQRGKRRFSSENELINFRNNMIRLHEIDDQAVLHYFGMDRKELASLVEEPTNTHLLPSSSEASLNSLRKKVTALDAINTDEKPAPKNSENFYWFAYRFYLYFIDAFKTDERYLSASTHICEQTLLSSIENFILDRISRTSEQSLVHYLNTQIAQGNNVELPELSQQLRTLSLSTFFEAYPVLASLLFGLLEDAIDYLYTVILDFAADVESLRNEFSIPCDKISAIEFGLGDPHGRGETVCRVEVGAMPLVYKPRASQEALFFNRLLGELHEQTGAECFSIYSPRIVSRGKHSWIEVIENLPCANLAEVELFYRKMGAQIAVIHALNGIDFHHENIIAHGSNPVMIDLECLFTASISDLLYDLPADSALFKAFTSTRHSVFSSGFVPFAQGSGNDLSGLTRQERFLSTGKSLVHENGFYHLRKINTEHCLQQKHLPLLADERKGLEHYKEAFLESFELSYDALMTHRQTVVRMLELSAEQLSTRVLVKNTQRYADFIGLSRHPRFMQNMLDRELLLATLWKDLKDAYITIGIPRHEIMDLQRLSIPCFTMPLTSRYLVSAHGEKIETPQVRPPYESCLKKMDSLSLADKALQRTILETCLFPKPNDLQPLNLTHTHTKTERSAPTDRLENIIKIASRVEELAVTKAGADIRWLSFHTHPTTHKKYLSPMGNGLYSGIAGVGLFYLSLFKVSQTPHYLTCADRVLHSLAESFGYFKSDSSVSAFHGLGSYIYLLLSRQQITGDQKYNDTLEDLLTRIIEVPPKDYDFDFLSGCCGAVTLMANVYVLNPREDLLSAIRRMVDYIKSELVIEEGRFFRRNDQSVILTGLSHGLSGVIHALCKAYDVTYDKSLVPLAIEVFESENRLTRDGFWLDLRDKENPGHLTKWCHGDGGILIARRQLLKSMGDVLETSTRQKVDEDISRCESNLWRHGLGSGYSLCHGDFGNLICLYDWYRDSGNHEGVTRVEKAFEQVAHNFFEGNFLSSDQVPDISLLTGISGVGYALLYSVDPTIPNILSLDFSVPA</sequence>